<dbReference type="InterPro" id="IPR011990">
    <property type="entry name" value="TPR-like_helical_dom_sf"/>
</dbReference>
<gene>
    <name evidence="2" type="ORF">BJR07_04075</name>
</gene>
<dbReference type="EMBL" id="MPON01000001">
    <property type="protein sequence ID" value="OKA41102.1"/>
    <property type="molecule type" value="Genomic_DNA"/>
</dbReference>
<dbReference type="PROSITE" id="PS50005">
    <property type="entry name" value="TPR"/>
    <property type="match status" value="1"/>
</dbReference>
<name>A0A1C4DZZ7_BACCE</name>
<protein>
    <submittedName>
        <fullName evidence="2">Uncharacterized protein</fullName>
    </submittedName>
</protein>
<dbReference type="GO" id="GO:0012505">
    <property type="term" value="C:endomembrane system"/>
    <property type="evidence" value="ECO:0007669"/>
    <property type="project" value="UniProtKB-ARBA"/>
</dbReference>
<dbReference type="SUPFAM" id="SSF48452">
    <property type="entry name" value="TPR-like"/>
    <property type="match status" value="1"/>
</dbReference>
<dbReference type="GO" id="GO:0032991">
    <property type="term" value="C:protein-containing complex"/>
    <property type="evidence" value="ECO:0007669"/>
    <property type="project" value="UniProtKB-ARBA"/>
</dbReference>
<keyword evidence="1" id="KW-0802">TPR repeat</keyword>
<proteinExistence type="predicted"/>
<feature type="repeat" description="TPR" evidence="1">
    <location>
        <begin position="68"/>
        <end position="101"/>
    </location>
</feature>
<dbReference type="GO" id="GO:0016192">
    <property type="term" value="P:vesicle-mediated transport"/>
    <property type="evidence" value="ECO:0007669"/>
    <property type="project" value="UniProtKB-ARBA"/>
</dbReference>
<sequence length="304" mass="35995">MNINEKAIEMFEQNEYEEAMALFQQAVHESRDVQSLNNLAWMYFYEEENDAKALELIKEVVKLNPSSYFPYNILGEIYTKQEKWEEAKEVLQKSISMQPSSEAYHNVAVAHYYLGELEEASGFFLRVAGDSDYIMYSYVKCLIDLGRKTEAKEKLDAFNRKSDDFLGEVKVADLYVELNCYNEAIEWFEKGYKEYWKSPNWIGRFVYALYKANNYSRINEVIWESIEAKTAEIEDIKNEEVGENWTEKDKKELIEEYTEENNCYKTMIARINSGYVPELEFETYHLGGCYLFGCKRHNHLEYEE</sequence>
<dbReference type="RefSeq" id="WP_073515697.1">
    <property type="nucleotide sequence ID" value="NZ_MPOM01000004.1"/>
</dbReference>
<evidence type="ECO:0000313" key="3">
    <source>
        <dbReference type="Proteomes" id="UP000186535"/>
    </source>
</evidence>
<dbReference type="SMART" id="SM00028">
    <property type="entry name" value="TPR"/>
    <property type="match status" value="2"/>
</dbReference>
<dbReference type="Gene3D" id="1.25.40.10">
    <property type="entry name" value="Tetratricopeptide repeat domain"/>
    <property type="match status" value="1"/>
</dbReference>
<accession>A0A1C4DZZ7</accession>
<dbReference type="PANTHER" id="PTHR12558:SF13">
    <property type="entry name" value="CELL DIVISION CYCLE PROTEIN 27 HOMOLOG"/>
    <property type="match status" value="1"/>
</dbReference>
<organism evidence="2 3">
    <name type="scientific">Bacillus cereus</name>
    <dbReference type="NCBI Taxonomy" id="1396"/>
    <lineage>
        <taxon>Bacteria</taxon>
        <taxon>Bacillati</taxon>
        <taxon>Bacillota</taxon>
        <taxon>Bacilli</taxon>
        <taxon>Bacillales</taxon>
        <taxon>Bacillaceae</taxon>
        <taxon>Bacillus</taxon>
        <taxon>Bacillus cereus group</taxon>
    </lineage>
</organism>
<dbReference type="InterPro" id="IPR015374">
    <property type="entry name" value="ChAPs"/>
</dbReference>
<dbReference type="Pfam" id="PF09295">
    <property type="entry name" value="ChAPs"/>
    <property type="match status" value="1"/>
</dbReference>
<comment type="caution">
    <text evidence="2">The sequence shown here is derived from an EMBL/GenBank/DDBJ whole genome shotgun (WGS) entry which is preliminary data.</text>
</comment>
<evidence type="ECO:0000313" key="2">
    <source>
        <dbReference type="EMBL" id="OKA41102.1"/>
    </source>
</evidence>
<reference evidence="2 3" key="1">
    <citation type="submission" date="2016-11" db="EMBL/GenBank/DDBJ databases">
        <title>Identification of Bacillus cereus isolated from egg-white.</title>
        <authorList>
            <person name="Soni A."/>
            <person name="Oey I."/>
            <person name="Silcock P."/>
            <person name="Bremer P."/>
        </authorList>
    </citation>
    <scope>NUCLEOTIDE SEQUENCE [LARGE SCALE GENOMIC DNA]</scope>
    <source>
        <strain evidence="2 3">NZAS03</strain>
    </source>
</reference>
<dbReference type="InterPro" id="IPR019734">
    <property type="entry name" value="TPR_rpt"/>
</dbReference>
<dbReference type="PANTHER" id="PTHR12558">
    <property type="entry name" value="CELL DIVISION CYCLE 16,23,27"/>
    <property type="match status" value="1"/>
</dbReference>
<dbReference type="AlphaFoldDB" id="A0A1C4DZZ7"/>
<dbReference type="GO" id="GO:0005737">
    <property type="term" value="C:cytoplasm"/>
    <property type="evidence" value="ECO:0007669"/>
    <property type="project" value="UniProtKB-ARBA"/>
</dbReference>
<evidence type="ECO:0000256" key="1">
    <source>
        <dbReference type="PROSITE-ProRule" id="PRU00339"/>
    </source>
</evidence>
<dbReference type="Proteomes" id="UP000186535">
    <property type="component" value="Unassembled WGS sequence"/>
</dbReference>